<dbReference type="Proteomes" id="UP000192247">
    <property type="component" value="Unassembled WGS sequence"/>
</dbReference>
<organism evidence="2 3">
    <name type="scientific">Tropilaelaps mercedesae</name>
    <dbReference type="NCBI Taxonomy" id="418985"/>
    <lineage>
        <taxon>Eukaryota</taxon>
        <taxon>Metazoa</taxon>
        <taxon>Ecdysozoa</taxon>
        <taxon>Arthropoda</taxon>
        <taxon>Chelicerata</taxon>
        <taxon>Arachnida</taxon>
        <taxon>Acari</taxon>
        <taxon>Parasitiformes</taxon>
        <taxon>Mesostigmata</taxon>
        <taxon>Gamasina</taxon>
        <taxon>Dermanyssoidea</taxon>
        <taxon>Laelapidae</taxon>
        <taxon>Tropilaelaps</taxon>
    </lineage>
</organism>
<accession>A0A1V9XFU5</accession>
<comment type="caution">
    <text evidence="2">The sequence shown here is derived from an EMBL/GenBank/DDBJ whole genome shotgun (WGS) entry which is preliminary data.</text>
</comment>
<protein>
    <submittedName>
        <fullName evidence="2">Uncharacterized protein</fullName>
    </submittedName>
</protein>
<keyword evidence="3" id="KW-1185">Reference proteome</keyword>
<dbReference type="AlphaFoldDB" id="A0A1V9XFU5"/>
<reference evidence="2 3" key="1">
    <citation type="journal article" date="2017" name="Gigascience">
        <title>Draft genome of the honey bee ectoparasitic mite, Tropilaelaps mercedesae, is shaped by the parasitic life history.</title>
        <authorList>
            <person name="Dong X."/>
            <person name="Armstrong S.D."/>
            <person name="Xia D."/>
            <person name="Makepeace B.L."/>
            <person name="Darby A.C."/>
            <person name="Kadowaki T."/>
        </authorList>
    </citation>
    <scope>NUCLEOTIDE SEQUENCE [LARGE SCALE GENOMIC DNA]</scope>
    <source>
        <strain evidence="2">Wuxi-XJTLU</strain>
    </source>
</reference>
<dbReference type="EMBL" id="MNPL01012153">
    <property type="protein sequence ID" value="OQR72273.1"/>
    <property type="molecule type" value="Genomic_DNA"/>
</dbReference>
<feature type="region of interest" description="Disordered" evidence="1">
    <location>
        <begin position="108"/>
        <end position="127"/>
    </location>
</feature>
<evidence type="ECO:0000313" key="3">
    <source>
        <dbReference type="Proteomes" id="UP000192247"/>
    </source>
</evidence>
<proteinExistence type="predicted"/>
<dbReference type="InParanoid" id="A0A1V9XFU5"/>
<name>A0A1V9XFU5_9ACAR</name>
<feature type="region of interest" description="Disordered" evidence="1">
    <location>
        <begin position="1"/>
        <end position="32"/>
    </location>
</feature>
<evidence type="ECO:0000256" key="1">
    <source>
        <dbReference type="SAM" id="MobiDB-lite"/>
    </source>
</evidence>
<sequence>MSVDAKRQRTAAAAANSHWPTTPSPEEASSWKVGVRRPQRFIGVPTTITQIKVTPIESLATLHHSHFHNEPSSLDCANSPCESRRRPSWSAQPFRLVIAAIAHQVDEPLIRTSREGHNRETREDDDD</sequence>
<gene>
    <name evidence="2" type="ORF">BIW11_10492</name>
</gene>
<evidence type="ECO:0000313" key="2">
    <source>
        <dbReference type="EMBL" id="OQR72273.1"/>
    </source>
</evidence>